<evidence type="ECO:0000313" key="3">
    <source>
        <dbReference type="EMBL" id="MEQ2470081.1"/>
    </source>
</evidence>
<dbReference type="EC" id="2.3.1.-" evidence="3"/>
<feature type="transmembrane region" description="Helical" evidence="1">
    <location>
        <begin position="145"/>
        <end position="167"/>
    </location>
</feature>
<accession>A0ABV1F9X0</accession>
<dbReference type="RefSeq" id="WP_117949785.1">
    <property type="nucleotide sequence ID" value="NZ_JBBMEZ010000016.1"/>
</dbReference>
<keyword evidence="3" id="KW-0012">Acyltransferase</keyword>
<feature type="transmembrane region" description="Helical" evidence="1">
    <location>
        <begin position="101"/>
        <end position="125"/>
    </location>
</feature>
<feature type="transmembrane region" description="Helical" evidence="1">
    <location>
        <begin position="360"/>
        <end position="381"/>
    </location>
</feature>
<keyword evidence="1" id="KW-0812">Transmembrane</keyword>
<evidence type="ECO:0000313" key="4">
    <source>
        <dbReference type="Proteomes" id="UP001490816"/>
    </source>
</evidence>
<keyword evidence="4" id="KW-1185">Reference proteome</keyword>
<keyword evidence="3" id="KW-0808">Transferase</keyword>
<feature type="transmembrane region" description="Helical" evidence="1">
    <location>
        <begin position="275"/>
        <end position="298"/>
    </location>
</feature>
<name>A0ABV1F9X0_9FIRM</name>
<feature type="domain" description="Acyltransferase 3" evidence="2">
    <location>
        <begin position="39"/>
        <end position="338"/>
    </location>
</feature>
<dbReference type="Proteomes" id="UP001490816">
    <property type="component" value="Unassembled WGS sequence"/>
</dbReference>
<protein>
    <submittedName>
        <fullName evidence="3">Acyltransferase</fullName>
        <ecNumber evidence="3">2.3.1.-</ecNumber>
    </submittedName>
</protein>
<gene>
    <name evidence="3" type="ORF">WMO39_07035</name>
</gene>
<organism evidence="3 4">
    <name type="scientific">Ruminococcoides intestinale</name>
    <dbReference type="NCBI Taxonomy" id="3133162"/>
    <lineage>
        <taxon>Bacteria</taxon>
        <taxon>Bacillati</taxon>
        <taxon>Bacillota</taxon>
        <taxon>Clostridia</taxon>
        <taxon>Eubacteriales</taxon>
        <taxon>Oscillospiraceae</taxon>
        <taxon>Ruminococcoides</taxon>
    </lineage>
</organism>
<dbReference type="InterPro" id="IPR002656">
    <property type="entry name" value="Acyl_transf_3_dom"/>
</dbReference>
<evidence type="ECO:0000259" key="2">
    <source>
        <dbReference type="Pfam" id="PF01757"/>
    </source>
</evidence>
<reference evidence="3 4" key="1">
    <citation type="submission" date="2024-03" db="EMBL/GenBank/DDBJ databases">
        <title>Human intestinal bacterial collection.</title>
        <authorList>
            <person name="Pauvert C."/>
            <person name="Hitch T.C.A."/>
            <person name="Clavel T."/>
        </authorList>
    </citation>
    <scope>NUCLEOTIDE SEQUENCE [LARGE SCALE GENOMIC DNA]</scope>
    <source>
        <strain evidence="3 4">CLA-JM-H38</strain>
    </source>
</reference>
<keyword evidence="1" id="KW-0472">Membrane</keyword>
<dbReference type="Pfam" id="PF01757">
    <property type="entry name" value="Acyl_transf_3"/>
    <property type="match status" value="1"/>
</dbReference>
<proteinExistence type="predicted"/>
<feature type="transmembrane region" description="Helical" evidence="1">
    <location>
        <begin position="61"/>
        <end position="80"/>
    </location>
</feature>
<keyword evidence="1" id="KW-1133">Transmembrane helix</keyword>
<feature type="transmembrane region" description="Helical" evidence="1">
    <location>
        <begin position="319"/>
        <end position="340"/>
    </location>
</feature>
<feature type="transmembrane region" description="Helical" evidence="1">
    <location>
        <begin position="179"/>
        <end position="199"/>
    </location>
</feature>
<comment type="caution">
    <text evidence="3">The sequence shown here is derived from an EMBL/GenBank/DDBJ whole genome shotgun (WGS) entry which is preliminary data.</text>
</comment>
<sequence>MGKNKTRSKSALKQNSVTAENKRLSDDGNINFTFKILSAIGIIIIVSGHCYNGGVSLMYDWFPKYSYNLALFVFISGYFYKEKHEEHIFKYIWGRTKRLLIPAYLWNIVYGIIAFALTQVGYTIAQGKFDLYNLFVMPFIDGESFAYNLGSWFVYPLFCVYVFNILFRKLLKKVHRGNEYVILAVYLAIGIFGVQYCIWNPAPKGALLLLFRSMFFLPCFEFGRFYHKKLEKHDNLNSVAYFAIVLGVQLLLLTFCENLEYTPSKCVKFDNGCVIPYVTAITGIAFWLRVAKLITPIIKNKKLVRMISDNTYSIMIHHIFAFMIVKWAFRGLSVITPLFKDFDILKLKSTIWYIYRPNGLNFYCIIYLAAGIFIPILIGTVTHRIFEFMKEHTLKSMQKKQSDR</sequence>
<dbReference type="EMBL" id="JBBMEZ010000016">
    <property type="protein sequence ID" value="MEQ2470081.1"/>
    <property type="molecule type" value="Genomic_DNA"/>
</dbReference>
<feature type="transmembrane region" description="Helical" evidence="1">
    <location>
        <begin position="205"/>
        <end position="226"/>
    </location>
</feature>
<feature type="transmembrane region" description="Helical" evidence="1">
    <location>
        <begin position="238"/>
        <end position="255"/>
    </location>
</feature>
<dbReference type="GO" id="GO:0016746">
    <property type="term" value="F:acyltransferase activity"/>
    <property type="evidence" value="ECO:0007669"/>
    <property type="project" value="UniProtKB-KW"/>
</dbReference>
<evidence type="ECO:0000256" key="1">
    <source>
        <dbReference type="SAM" id="Phobius"/>
    </source>
</evidence>
<feature type="transmembrane region" description="Helical" evidence="1">
    <location>
        <begin position="32"/>
        <end position="49"/>
    </location>
</feature>